<evidence type="ECO:0000259" key="4">
    <source>
        <dbReference type="SMART" id="SM00822"/>
    </source>
</evidence>
<dbReference type="InterPro" id="IPR002347">
    <property type="entry name" value="SDR_fam"/>
</dbReference>
<organism evidence="5 6">
    <name type="scientific">Comamonas serinivorans</name>
    <dbReference type="NCBI Taxonomy" id="1082851"/>
    <lineage>
        <taxon>Bacteria</taxon>
        <taxon>Pseudomonadati</taxon>
        <taxon>Pseudomonadota</taxon>
        <taxon>Betaproteobacteria</taxon>
        <taxon>Burkholderiales</taxon>
        <taxon>Comamonadaceae</taxon>
        <taxon>Comamonas</taxon>
    </lineage>
</organism>
<evidence type="ECO:0000256" key="2">
    <source>
        <dbReference type="ARBA" id="ARBA00023002"/>
    </source>
</evidence>
<dbReference type="PANTHER" id="PTHR24321:SF8">
    <property type="entry name" value="ESTRADIOL 17-BETA-DEHYDROGENASE 8-RELATED"/>
    <property type="match status" value="1"/>
</dbReference>
<dbReference type="PRINTS" id="PR00081">
    <property type="entry name" value="GDHRDH"/>
</dbReference>
<dbReference type="SUPFAM" id="SSF51735">
    <property type="entry name" value="NAD(P)-binding Rossmann-fold domains"/>
    <property type="match status" value="1"/>
</dbReference>
<evidence type="ECO:0000313" key="5">
    <source>
        <dbReference type="EMBL" id="ARU03759.1"/>
    </source>
</evidence>
<dbReference type="SMART" id="SM00822">
    <property type="entry name" value="PKS_KR"/>
    <property type="match status" value="1"/>
</dbReference>
<keyword evidence="3" id="KW-0520">NAD</keyword>
<dbReference type="InterPro" id="IPR036291">
    <property type="entry name" value="NAD(P)-bd_dom_sf"/>
</dbReference>
<dbReference type="EMBL" id="CP021455">
    <property type="protein sequence ID" value="ARU03759.1"/>
    <property type="molecule type" value="Genomic_DNA"/>
</dbReference>
<dbReference type="OrthoDB" id="7064009at2"/>
<sequence length="253" mass="25965">MRLAGKNMLVTGGASGIGLATVTRCLKEGANVVLSDLDSSDGAARAQALNDAAAPHGGRCLFVPCDVAHTQQVGELVDETVAQLGRLDAVFNNAGVAAGAPAHATDDATWLHVIDINLNGVFRVARAVLPVLYKQRSGNIVNCASILGVLGQSGTAAYASAKAGVVNLTRTLALEAAPLGVRVNAIGPGYIDTPLIKHLEPAQREALIRLHPLGRLGRDEEVANAVLFLASDEASFVTGTCLLVDGGFTAGKS</sequence>
<dbReference type="InterPro" id="IPR057326">
    <property type="entry name" value="KR_dom"/>
</dbReference>
<dbReference type="Proteomes" id="UP000196138">
    <property type="component" value="Chromosome"/>
</dbReference>
<keyword evidence="6" id="KW-1185">Reference proteome</keyword>
<dbReference type="PROSITE" id="PS00061">
    <property type="entry name" value="ADH_SHORT"/>
    <property type="match status" value="1"/>
</dbReference>
<evidence type="ECO:0000256" key="1">
    <source>
        <dbReference type="ARBA" id="ARBA00006484"/>
    </source>
</evidence>
<dbReference type="PANTHER" id="PTHR24321">
    <property type="entry name" value="DEHYDROGENASES, SHORT CHAIN"/>
    <property type="match status" value="1"/>
</dbReference>
<name>A0A1Y0EK65_9BURK</name>
<dbReference type="AlphaFoldDB" id="A0A1Y0EK65"/>
<dbReference type="GO" id="GO:0016491">
    <property type="term" value="F:oxidoreductase activity"/>
    <property type="evidence" value="ECO:0007669"/>
    <property type="project" value="UniProtKB-KW"/>
</dbReference>
<accession>A0A1Y0EK65</accession>
<keyword evidence="2" id="KW-0560">Oxidoreductase</keyword>
<evidence type="ECO:0000313" key="6">
    <source>
        <dbReference type="Proteomes" id="UP000196138"/>
    </source>
</evidence>
<dbReference type="NCBIfam" id="NF009466">
    <property type="entry name" value="PRK12826.1-2"/>
    <property type="match status" value="1"/>
</dbReference>
<dbReference type="FunFam" id="3.40.50.720:FF:000084">
    <property type="entry name" value="Short-chain dehydrogenase reductase"/>
    <property type="match status" value="1"/>
</dbReference>
<dbReference type="PRINTS" id="PR00080">
    <property type="entry name" value="SDRFAMILY"/>
</dbReference>
<dbReference type="InterPro" id="IPR020904">
    <property type="entry name" value="Sc_DH/Rdtase_CS"/>
</dbReference>
<protein>
    <submittedName>
        <fullName evidence="5">Short-chain dehydrogenase</fullName>
    </submittedName>
</protein>
<gene>
    <name evidence="5" type="ORF">CCO03_02825</name>
</gene>
<dbReference type="KEGG" id="cser:CCO03_02825"/>
<proteinExistence type="inferred from homology"/>
<dbReference type="RefSeq" id="WP_087276986.1">
    <property type="nucleotide sequence ID" value="NZ_CP021455.1"/>
</dbReference>
<reference evidence="5 6" key="1">
    <citation type="submission" date="2017-05" db="EMBL/GenBank/DDBJ databases">
        <authorList>
            <person name="Song R."/>
            <person name="Chenine A.L."/>
            <person name="Ruprecht R.M."/>
        </authorList>
    </citation>
    <scope>NUCLEOTIDE SEQUENCE [LARGE SCALE GENOMIC DNA]</scope>
    <source>
        <strain evidence="5 6">DSM 26136</strain>
    </source>
</reference>
<dbReference type="Pfam" id="PF13561">
    <property type="entry name" value="adh_short_C2"/>
    <property type="match status" value="1"/>
</dbReference>
<comment type="similarity">
    <text evidence="1">Belongs to the short-chain dehydrogenases/reductases (SDR) family.</text>
</comment>
<dbReference type="Gene3D" id="3.40.50.720">
    <property type="entry name" value="NAD(P)-binding Rossmann-like Domain"/>
    <property type="match status" value="1"/>
</dbReference>
<evidence type="ECO:0000256" key="3">
    <source>
        <dbReference type="ARBA" id="ARBA00023027"/>
    </source>
</evidence>
<feature type="domain" description="Ketoreductase" evidence="4">
    <location>
        <begin position="6"/>
        <end position="189"/>
    </location>
</feature>
<dbReference type="NCBIfam" id="NF005559">
    <property type="entry name" value="PRK07231.1"/>
    <property type="match status" value="1"/>
</dbReference>